<comment type="subcellular location">
    <subcellularLocation>
        <location evidence="14">Membrane</location>
        <topology evidence="14">Single-pass membrane protein</topology>
    </subcellularLocation>
    <subcellularLocation>
        <location evidence="14">Cytoplasm</location>
    </subcellularLocation>
</comment>
<evidence type="ECO:0000256" key="12">
    <source>
        <dbReference type="ARBA" id="ARBA00023303"/>
    </source>
</evidence>
<dbReference type="Proteomes" id="UP001642483">
    <property type="component" value="Unassembled WGS sequence"/>
</dbReference>
<keyword evidence="12 14" id="KW-0407">Ion channel</keyword>
<dbReference type="InterPro" id="IPR010987">
    <property type="entry name" value="Glutathione-S-Trfase_C-like"/>
</dbReference>
<keyword evidence="6" id="KW-1133">Transmembrane helix</keyword>
<accession>A0ABP0EYM6</accession>
<dbReference type="SUPFAM" id="SSF52833">
    <property type="entry name" value="Thioredoxin-like"/>
    <property type="match status" value="1"/>
</dbReference>
<evidence type="ECO:0000256" key="2">
    <source>
        <dbReference type="ARBA" id="ARBA00022448"/>
    </source>
</evidence>
<dbReference type="Gene3D" id="3.40.30.10">
    <property type="entry name" value="Glutaredoxin"/>
    <property type="match status" value="1"/>
</dbReference>
<dbReference type="InterPro" id="IPR036249">
    <property type="entry name" value="Thioredoxin-like_sf"/>
</dbReference>
<dbReference type="SUPFAM" id="SSF47616">
    <property type="entry name" value="GST C-terminal domain-like"/>
    <property type="match status" value="1"/>
</dbReference>
<dbReference type="InterPro" id="IPR002946">
    <property type="entry name" value="CLIC"/>
</dbReference>
<evidence type="ECO:0000256" key="8">
    <source>
        <dbReference type="ARBA" id="ARBA00023065"/>
    </source>
</evidence>
<organism evidence="17 18">
    <name type="scientific">Clavelina lepadiformis</name>
    <name type="common">Light-bulb sea squirt</name>
    <name type="synonym">Ascidia lepadiformis</name>
    <dbReference type="NCBI Taxonomy" id="159417"/>
    <lineage>
        <taxon>Eukaryota</taxon>
        <taxon>Metazoa</taxon>
        <taxon>Chordata</taxon>
        <taxon>Tunicata</taxon>
        <taxon>Ascidiacea</taxon>
        <taxon>Aplousobranchia</taxon>
        <taxon>Clavelinidae</taxon>
        <taxon>Clavelina</taxon>
    </lineage>
</organism>
<evidence type="ECO:0000256" key="10">
    <source>
        <dbReference type="ARBA" id="ARBA00023173"/>
    </source>
</evidence>
<evidence type="ECO:0000256" key="3">
    <source>
        <dbReference type="ARBA" id="ARBA00022490"/>
    </source>
</evidence>
<comment type="similarity">
    <text evidence="1 14">Belongs to the chloride channel CLIC family.</text>
</comment>
<comment type="catalytic activity">
    <reaction evidence="13">
        <text>chloride(in) = chloride(out)</text>
        <dbReference type="Rhea" id="RHEA:29823"/>
        <dbReference type="ChEBI" id="CHEBI:17996"/>
    </reaction>
</comment>
<reference evidence="17 18" key="1">
    <citation type="submission" date="2024-02" db="EMBL/GenBank/DDBJ databases">
        <authorList>
            <person name="Daric V."/>
            <person name="Darras S."/>
        </authorList>
    </citation>
    <scope>NUCLEOTIDE SEQUENCE [LARGE SCALE GENOMIC DNA]</scope>
</reference>
<evidence type="ECO:0000313" key="17">
    <source>
        <dbReference type="EMBL" id="CAK8671162.1"/>
    </source>
</evidence>
<evidence type="ECO:0000313" key="18">
    <source>
        <dbReference type="Proteomes" id="UP001642483"/>
    </source>
</evidence>
<dbReference type="InterPro" id="IPR040079">
    <property type="entry name" value="Glutathione_S-Trfase"/>
</dbReference>
<dbReference type="PANTHER" id="PTHR45476">
    <property type="entry name" value="CHLORIDE INTRACELLULAR CHANNEL PROTEIN 6-RELATED"/>
    <property type="match status" value="1"/>
</dbReference>
<keyword evidence="11 14" id="KW-0868">Chloride</keyword>
<dbReference type="SFLD" id="SFLDS00019">
    <property type="entry name" value="Glutathione_Transferase_(cytos"/>
    <property type="match status" value="1"/>
</dbReference>
<dbReference type="Pfam" id="PF22441">
    <property type="entry name" value="CLIC-like_N"/>
    <property type="match status" value="1"/>
</dbReference>
<keyword evidence="10 14" id="KW-0869">Chloride channel</keyword>
<evidence type="ECO:0000256" key="7">
    <source>
        <dbReference type="ARBA" id="ARBA00023002"/>
    </source>
</evidence>
<keyword evidence="7" id="KW-0560">Oxidoreductase</keyword>
<evidence type="ECO:0000256" key="4">
    <source>
        <dbReference type="ARBA" id="ARBA00022692"/>
    </source>
</evidence>
<keyword evidence="8 14" id="KW-0406">Ion transport</keyword>
<evidence type="ECO:0000259" key="16">
    <source>
        <dbReference type="PROSITE" id="PS50405"/>
    </source>
</evidence>
<dbReference type="PROSITE" id="PS50405">
    <property type="entry name" value="GST_CTER"/>
    <property type="match status" value="1"/>
</dbReference>
<feature type="domain" description="GST C-terminal" evidence="16">
    <location>
        <begin position="186"/>
        <end position="362"/>
    </location>
</feature>
<dbReference type="EMBL" id="CAWYQH010000001">
    <property type="protein sequence ID" value="CAK8671162.1"/>
    <property type="molecule type" value="Genomic_DNA"/>
</dbReference>
<keyword evidence="18" id="KW-1185">Reference proteome</keyword>
<keyword evidence="2 14" id="KW-0813">Transport</keyword>
<dbReference type="InterPro" id="IPR036282">
    <property type="entry name" value="Glutathione-S-Trfase_C_sf"/>
</dbReference>
<dbReference type="Gene3D" id="1.20.1050.10">
    <property type="match status" value="1"/>
</dbReference>
<evidence type="ECO:0000256" key="15">
    <source>
        <dbReference type="SAM" id="MobiDB-lite"/>
    </source>
</evidence>
<evidence type="ECO:0000256" key="6">
    <source>
        <dbReference type="ARBA" id="ARBA00022989"/>
    </source>
</evidence>
<evidence type="ECO:0000256" key="11">
    <source>
        <dbReference type="ARBA" id="ARBA00023214"/>
    </source>
</evidence>
<proteinExistence type="inferred from homology"/>
<evidence type="ECO:0000256" key="9">
    <source>
        <dbReference type="ARBA" id="ARBA00023136"/>
    </source>
</evidence>
<keyword evidence="3 14" id="KW-0963">Cytoplasm</keyword>
<name>A0ABP0EYM6_CLALP</name>
<evidence type="ECO:0000256" key="5">
    <source>
        <dbReference type="ARBA" id="ARBA00022882"/>
    </source>
</evidence>
<evidence type="ECO:0000256" key="1">
    <source>
        <dbReference type="ARBA" id="ARBA00007655"/>
    </source>
</evidence>
<gene>
    <name evidence="17" type="ORF">CVLEPA_LOCUS179</name>
</gene>
<dbReference type="PRINTS" id="PR01263">
    <property type="entry name" value="INTCLCHANNEL"/>
</dbReference>
<sequence length="362" mass="41042">MDEPGDNVYEHPEENIYSEVPSEDPPVASYSEGGKDYIDHYTDVADDLPPPPAAEPEHRYDFDQQSSASSVSEKEEVHSEPPPLKPLGSMAELVVEGIENLNTEEEENEVRTINEGGSQTEKVIYLFIKAGSDRECVGCCPFSQRLFMMLWLKGVVFNVTTVDKATKPKQLKDIALGANPPFLLFNGEELTDIQKSEDYIEAELYPPRYPKLACKHQQSNRAGNDVFAKFSAFIKFTGNQNDPKRKMLETKLNDALRKFDKYLNEPLDDEIDENDDGDEPQVSKRRFIDGDEMTIADCNMLPKLNMIRVAGREMLKYEIPEEFTGIARYLAAADATEEFMQTCPDPGEIVWYYGGRKPRPKK</sequence>
<dbReference type="InterPro" id="IPR053823">
    <property type="entry name" value="CLIC_N"/>
</dbReference>
<evidence type="ECO:0000256" key="14">
    <source>
        <dbReference type="RuleBase" id="RU362009"/>
    </source>
</evidence>
<keyword evidence="4" id="KW-0812">Transmembrane</keyword>
<dbReference type="CDD" id="cd03061">
    <property type="entry name" value="GST_N_CLIC"/>
    <property type="match status" value="1"/>
</dbReference>
<feature type="region of interest" description="Disordered" evidence="15">
    <location>
        <begin position="1"/>
        <end position="88"/>
    </location>
</feature>
<keyword evidence="5 14" id="KW-0851">Voltage-gated channel</keyword>
<comment type="domain">
    <text evidence="14">Members of this family may change from a globular, soluble state to a state where the N-terminal domain is inserted into the membrane and functions as chloride channel. A conformation change of the N-terminal domain is thought to expose hydrophobic surfaces that trigger membrane insertion.</text>
</comment>
<feature type="compositionally biased region" description="Basic and acidic residues" evidence="15">
    <location>
        <begin position="33"/>
        <end position="43"/>
    </location>
</feature>
<comment type="caution">
    <text evidence="17">The sequence shown here is derived from an EMBL/GenBank/DDBJ whole genome shotgun (WGS) entry which is preliminary data.</text>
</comment>
<protein>
    <recommendedName>
        <fullName evidence="14">Chloride intracellular channel protein</fullName>
    </recommendedName>
</protein>
<keyword evidence="9" id="KW-0472">Membrane</keyword>
<evidence type="ECO:0000256" key="13">
    <source>
        <dbReference type="ARBA" id="ARBA00024167"/>
    </source>
</evidence>